<dbReference type="InterPro" id="IPR036388">
    <property type="entry name" value="WH-like_DNA-bd_sf"/>
</dbReference>
<evidence type="ECO:0000259" key="4">
    <source>
        <dbReference type="PROSITE" id="PS50949"/>
    </source>
</evidence>
<evidence type="ECO:0000313" key="5">
    <source>
        <dbReference type="EMBL" id="MCX7444358.1"/>
    </source>
</evidence>
<evidence type="ECO:0000313" key="6">
    <source>
        <dbReference type="EMBL" id="MCX7468803.1"/>
    </source>
</evidence>
<keyword evidence="3" id="KW-0804">Transcription</keyword>
<keyword evidence="8" id="KW-1185">Reference proteome</keyword>
<evidence type="ECO:0000256" key="3">
    <source>
        <dbReference type="ARBA" id="ARBA00023163"/>
    </source>
</evidence>
<dbReference type="EMBL" id="JAPMKU010000003">
    <property type="protein sequence ID" value="MCX7468803.1"/>
    <property type="molecule type" value="Genomic_DNA"/>
</dbReference>
<evidence type="ECO:0000313" key="7">
    <source>
        <dbReference type="Proteomes" id="UP001071478"/>
    </source>
</evidence>
<dbReference type="PROSITE" id="PS50949">
    <property type="entry name" value="HTH_GNTR"/>
    <property type="match status" value="1"/>
</dbReference>
<evidence type="ECO:0000313" key="8">
    <source>
        <dbReference type="Proteomes" id="UP001081709"/>
    </source>
</evidence>
<dbReference type="PANTHER" id="PTHR38445:SF9">
    <property type="entry name" value="HTH-TYPE TRANSCRIPTIONAL REPRESSOR YTRA"/>
    <property type="match status" value="1"/>
</dbReference>
<keyword evidence="2" id="KW-0238">DNA-binding</keyword>
<dbReference type="AlphaFoldDB" id="A0A9Q4CAW4"/>
<protein>
    <submittedName>
        <fullName evidence="6">GntR family transcriptional regulator</fullName>
    </submittedName>
</protein>
<gene>
    <name evidence="5" type="ORF">OS125_03740</name>
    <name evidence="6" type="ORF">OS129_07940</name>
</gene>
<evidence type="ECO:0000256" key="2">
    <source>
        <dbReference type="ARBA" id="ARBA00023125"/>
    </source>
</evidence>
<dbReference type="SUPFAM" id="SSF46785">
    <property type="entry name" value="Winged helix' DNA-binding domain"/>
    <property type="match status" value="1"/>
</dbReference>
<dbReference type="CDD" id="cd07377">
    <property type="entry name" value="WHTH_GntR"/>
    <property type="match status" value="1"/>
</dbReference>
<name>A0A9Q4CAW4_9CORY</name>
<organism evidence="6 7">
    <name type="scientific">Corynebacterium pygosceleis</name>
    <dbReference type="NCBI Taxonomy" id="2800406"/>
    <lineage>
        <taxon>Bacteria</taxon>
        <taxon>Bacillati</taxon>
        <taxon>Actinomycetota</taxon>
        <taxon>Actinomycetes</taxon>
        <taxon>Mycobacteriales</taxon>
        <taxon>Corynebacteriaceae</taxon>
        <taxon>Corynebacterium</taxon>
    </lineage>
</organism>
<dbReference type="RefSeq" id="WP_248168263.1">
    <property type="nucleotide sequence ID" value="NZ_JALNJA010000003.1"/>
</dbReference>
<dbReference type="PANTHER" id="PTHR38445">
    <property type="entry name" value="HTH-TYPE TRANSCRIPTIONAL REPRESSOR YTRA"/>
    <property type="match status" value="1"/>
</dbReference>
<proteinExistence type="predicted"/>
<accession>A0A9Q4CAW4</accession>
<dbReference type="SMART" id="SM00345">
    <property type="entry name" value="HTH_GNTR"/>
    <property type="match status" value="1"/>
</dbReference>
<dbReference type="Proteomes" id="UP001081709">
    <property type="component" value="Unassembled WGS sequence"/>
</dbReference>
<evidence type="ECO:0000256" key="1">
    <source>
        <dbReference type="ARBA" id="ARBA00023015"/>
    </source>
</evidence>
<dbReference type="Gene3D" id="1.10.10.10">
    <property type="entry name" value="Winged helix-like DNA-binding domain superfamily/Winged helix DNA-binding domain"/>
    <property type="match status" value="1"/>
</dbReference>
<dbReference type="InterPro" id="IPR036390">
    <property type="entry name" value="WH_DNA-bd_sf"/>
</dbReference>
<dbReference type="GO" id="GO:0003700">
    <property type="term" value="F:DNA-binding transcription factor activity"/>
    <property type="evidence" value="ECO:0007669"/>
    <property type="project" value="InterPro"/>
</dbReference>
<dbReference type="Proteomes" id="UP001071478">
    <property type="component" value="Unassembled WGS sequence"/>
</dbReference>
<dbReference type="Pfam" id="PF00392">
    <property type="entry name" value="GntR"/>
    <property type="match status" value="1"/>
</dbReference>
<dbReference type="EMBL" id="JAPMKV010000002">
    <property type="protein sequence ID" value="MCX7444358.1"/>
    <property type="molecule type" value="Genomic_DNA"/>
</dbReference>
<sequence length="122" mass="13191">MDIRLDPLSDIPIFIQLHDGIVWSISRGETAPGTRLDSVRSVAADLDINPATVKKSYDLLRSEGIITTGHRSGSVVLSPERPVPGAEERLAAELRALMARARCQGIDGSTIRALVESELDTD</sequence>
<dbReference type="GO" id="GO:0003677">
    <property type="term" value="F:DNA binding"/>
    <property type="evidence" value="ECO:0007669"/>
    <property type="project" value="UniProtKB-KW"/>
</dbReference>
<feature type="domain" description="HTH gntR-type" evidence="4">
    <location>
        <begin position="11"/>
        <end position="79"/>
    </location>
</feature>
<comment type="caution">
    <text evidence="6">The sequence shown here is derived from an EMBL/GenBank/DDBJ whole genome shotgun (WGS) entry which is preliminary data.</text>
</comment>
<dbReference type="InterPro" id="IPR000524">
    <property type="entry name" value="Tscrpt_reg_HTH_GntR"/>
</dbReference>
<reference evidence="6" key="1">
    <citation type="submission" date="2022-11" db="EMBL/GenBank/DDBJ databases">
        <title>Corynebacterium sp. isolated from Penguins.</title>
        <authorList>
            <person name="Sedlar K."/>
            <person name="Svec P."/>
        </authorList>
    </citation>
    <scope>NUCLEOTIDE SEQUENCE</scope>
    <source>
        <strain evidence="5">P7003</strain>
        <strain evidence="6">P7374</strain>
    </source>
</reference>
<keyword evidence="1" id="KW-0805">Transcription regulation</keyword>